<feature type="coiled-coil region" evidence="1">
    <location>
        <begin position="58"/>
        <end position="106"/>
    </location>
</feature>
<evidence type="ECO:0000256" key="2">
    <source>
        <dbReference type="SAM" id="Phobius"/>
    </source>
</evidence>
<dbReference type="NCBIfam" id="TIGR00229">
    <property type="entry name" value="sensory_box"/>
    <property type="match status" value="1"/>
</dbReference>
<dbReference type="NCBIfam" id="TIGR00254">
    <property type="entry name" value="GGDEF"/>
    <property type="match status" value="1"/>
</dbReference>
<dbReference type="EMBL" id="FOHE01000009">
    <property type="protein sequence ID" value="SET35612.1"/>
    <property type="molecule type" value="Genomic_DNA"/>
</dbReference>
<gene>
    <name evidence="6" type="ORF">SAMN05216389_109145</name>
</gene>
<dbReference type="PROSITE" id="PS50887">
    <property type="entry name" value="GGDEF"/>
    <property type="match status" value="1"/>
</dbReference>
<dbReference type="RefSeq" id="WP_090869943.1">
    <property type="nucleotide sequence ID" value="NZ_FOHE01000009.1"/>
</dbReference>
<evidence type="ECO:0000259" key="4">
    <source>
        <dbReference type="PROSITE" id="PS50113"/>
    </source>
</evidence>
<dbReference type="InterPro" id="IPR000160">
    <property type="entry name" value="GGDEF_dom"/>
</dbReference>
<dbReference type="SMART" id="SM00091">
    <property type="entry name" value="PAS"/>
    <property type="match status" value="1"/>
</dbReference>
<dbReference type="FunFam" id="3.30.70.270:FF:000001">
    <property type="entry name" value="Diguanylate cyclase domain protein"/>
    <property type="match status" value="1"/>
</dbReference>
<keyword evidence="1" id="KW-0175">Coiled coil</keyword>
<feature type="domain" description="PAC" evidence="4">
    <location>
        <begin position="165"/>
        <end position="217"/>
    </location>
</feature>
<keyword evidence="2" id="KW-1133">Transmembrane helix</keyword>
<dbReference type="PROSITE" id="PS50112">
    <property type="entry name" value="PAS"/>
    <property type="match status" value="1"/>
</dbReference>
<dbReference type="CDD" id="cd01949">
    <property type="entry name" value="GGDEF"/>
    <property type="match status" value="1"/>
</dbReference>
<dbReference type="InterPro" id="IPR000700">
    <property type="entry name" value="PAS-assoc_C"/>
</dbReference>
<dbReference type="InterPro" id="IPR013655">
    <property type="entry name" value="PAS_fold_3"/>
</dbReference>
<dbReference type="AlphaFoldDB" id="A0A1I0DSQ3"/>
<dbReference type="InterPro" id="IPR001610">
    <property type="entry name" value="PAC"/>
</dbReference>
<dbReference type="PROSITE" id="PS50113">
    <property type="entry name" value="PAC"/>
    <property type="match status" value="1"/>
</dbReference>
<dbReference type="Gene3D" id="3.30.450.20">
    <property type="entry name" value="PAS domain"/>
    <property type="match status" value="1"/>
</dbReference>
<dbReference type="InterPro" id="IPR035965">
    <property type="entry name" value="PAS-like_dom_sf"/>
</dbReference>
<dbReference type="STRING" id="930131.SAMN05216389_109145"/>
<reference evidence="6 7" key="1">
    <citation type="submission" date="2016-10" db="EMBL/GenBank/DDBJ databases">
        <authorList>
            <person name="de Groot N.N."/>
        </authorList>
    </citation>
    <scope>NUCLEOTIDE SEQUENCE [LARGE SCALE GENOMIC DNA]</scope>
    <source>
        <strain evidence="6 7">IBRC-M 10780</strain>
    </source>
</reference>
<evidence type="ECO:0000313" key="7">
    <source>
        <dbReference type="Proteomes" id="UP000198618"/>
    </source>
</evidence>
<dbReference type="SUPFAM" id="SSF55785">
    <property type="entry name" value="PYP-like sensor domain (PAS domain)"/>
    <property type="match status" value="1"/>
</dbReference>
<evidence type="ECO:0000259" key="5">
    <source>
        <dbReference type="PROSITE" id="PS50887"/>
    </source>
</evidence>
<dbReference type="InterPro" id="IPR052163">
    <property type="entry name" value="DGC-Regulatory_Protein"/>
</dbReference>
<feature type="domain" description="GGDEF" evidence="5">
    <location>
        <begin position="249"/>
        <end position="381"/>
    </location>
</feature>
<keyword evidence="2" id="KW-0812">Transmembrane</keyword>
<dbReference type="InterPro" id="IPR043128">
    <property type="entry name" value="Rev_trsase/Diguanyl_cyclase"/>
</dbReference>
<evidence type="ECO:0000313" key="6">
    <source>
        <dbReference type="EMBL" id="SET35612.1"/>
    </source>
</evidence>
<organism evidence="6 7">
    <name type="scientific">Oceanobacillus limi</name>
    <dbReference type="NCBI Taxonomy" id="930131"/>
    <lineage>
        <taxon>Bacteria</taxon>
        <taxon>Bacillati</taxon>
        <taxon>Bacillota</taxon>
        <taxon>Bacilli</taxon>
        <taxon>Bacillales</taxon>
        <taxon>Bacillaceae</taxon>
        <taxon>Oceanobacillus</taxon>
    </lineage>
</organism>
<keyword evidence="7" id="KW-1185">Reference proteome</keyword>
<dbReference type="SMART" id="SM00086">
    <property type="entry name" value="PAC"/>
    <property type="match status" value="1"/>
</dbReference>
<protein>
    <submittedName>
        <fullName evidence="6">PAS domain S-box-containing protein/diguanylate cyclase (GGDEF) domain-containing protein</fullName>
    </submittedName>
</protein>
<dbReference type="Gene3D" id="3.30.70.270">
    <property type="match status" value="1"/>
</dbReference>
<feature type="transmembrane region" description="Helical" evidence="2">
    <location>
        <begin position="5"/>
        <end position="24"/>
    </location>
</feature>
<dbReference type="PANTHER" id="PTHR46663">
    <property type="entry name" value="DIGUANYLATE CYCLASE DGCT-RELATED"/>
    <property type="match status" value="1"/>
</dbReference>
<feature type="domain" description="PAS" evidence="3">
    <location>
        <begin position="92"/>
        <end position="150"/>
    </location>
</feature>
<name>A0A1I0DSQ3_9BACI</name>
<dbReference type="Proteomes" id="UP000198618">
    <property type="component" value="Unassembled WGS sequence"/>
</dbReference>
<dbReference type="InterPro" id="IPR000014">
    <property type="entry name" value="PAS"/>
</dbReference>
<dbReference type="Pfam" id="PF00990">
    <property type="entry name" value="GGDEF"/>
    <property type="match status" value="1"/>
</dbReference>
<dbReference type="SUPFAM" id="SSF55073">
    <property type="entry name" value="Nucleotide cyclase"/>
    <property type="match status" value="1"/>
</dbReference>
<dbReference type="OrthoDB" id="9759607at2"/>
<keyword evidence="2" id="KW-0472">Membrane</keyword>
<proteinExistence type="predicted"/>
<dbReference type="SMART" id="SM00267">
    <property type="entry name" value="GGDEF"/>
    <property type="match status" value="1"/>
</dbReference>
<dbReference type="InterPro" id="IPR029787">
    <property type="entry name" value="Nucleotide_cyclase"/>
</dbReference>
<accession>A0A1I0DSQ3</accession>
<dbReference type="CDD" id="cd00130">
    <property type="entry name" value="PAS"/>
    <property type="match status" value="1"/>
</dbReference>
<evidence type="ECO:0000259" key="3">
    <source>
        <dbReference type="PROSITE" id="PS50112"/>
    </source>
</evidence>
<sequence>MKRKIWIGAFVLVAIMNTILLIFIDSLGLQISLTLLTISLLFPTWIAYQELYHVQQNNKDIRDKANSLQGNLQESEAKIKGLEEKINKLEANENTLKMTIEKLNGLVFALDSDGYIRYTSQEITSFFDFEKQSIFNGIDLLEDHIHPDDKLKFIQDKHKWGSNKLTRQYRLQLKEKSFRWIELQINPVTDENGQTKTIFGAIKDITNQKDKEQRLKDMAFYDVLTGLPNRIMLKTQLRKAFSRAKRRDHDVTVMFMDLDGFKEVNDKLGHDVGDDLLKEVATRLNNSVREEDLVSRIGGDEFIVVVEETPKDEILGIAERILKEMSVPFSILKDGVTVSPSIGIAIYPEDGETIDSIVERADKAMYYAKNNGKNTFCFYSKELEDYEPKETMVDKILNFFQK</sequence>
<dbReference type="Pfam" id="PF08447">
    <property type="entry name" value="PAS_3"/>
    <property type="match status" value="1"/>
</dbReference>
<dbReference type="PANTHER" id="PTHR46663:SF3">
    <property type="entry name" value="SLL0267 PROTEIN"/>
    <property type="match status" value="1"/>
</dbReference>
<evidence type="ECO:0000256" key="1">
    <source>
        <dbReference type="SAM" id="Coils"/>
    </source>
</evidence>